<keyword evidence="8" id="KW-1185">Reference proteome</keyword>
<dbReference type="SMART" id="SM00054">
    <property type="entry name" value="EFh"/>
    <property type="match status" value="5"/>
</dbReference>
<feature type="domain" description="C2" evidence="5">
    <location>
        <begin position="371"/>
        <end position="504"/>
    </location>
</feature>
<feature type="compositionally biased region" description="Basic and acidic residues" evidence="4">
    <location>
        <begin position="7"/>
        <end position="28"/>
    </location>
</feature>
<dbReference type="CDD" id="cd00030">
    <property type="entry name" value="C2"/>
    <property type="match status" value="1"/>
</dbReference>
<feature type="compositionally biased region" description="Polar residues" evidence="4">
    <location>
        <begin position="176"/>
        <end position="186"/>
    </location>
</feature>
<dbReference type="InterPro" id="IPR000008">
    <property type="entry name" value="C2_dom"/>
</dbReference>
<evidence type="ECO:0000256" key="3">
    <source>
        <dbReference type="ARBA" id="ARBA00022837"/>
    </source>
</evidence>
<dbReference type="Pfam" id="PF13499">
    <property type="entry name" value="EF-hand_7"/>
    <property type="match status" value="2"/>
</dbReference>
<keyword evidence="3" id="KW-0106">Calcium</keyword>
<dbReference type="SMART" id="SM00239">
    <property type="entry name" value="C2"/>
    <property type="match status" value="3"/>
</dbReference>
<evidence type="ECO:0000313" key="8">
    <source>
        <dbReference type="Proteomes" id="UP001165082"/>
    </source>
</evidence>
<feature type="domain" description="EF-hand" evidence="6">
    <location>
        <begin position="909"/>
        <end position="944"/>
    </location>
</feature>
<evidence type="ECO:0000256" key="2">
    <source>
        <dbReference type="ARBA" id="ARBA00022737"/>
    </source>
</evidence>
<feature type="domain" description="EF-hand" evidence="6">
    <location>
        <begin position="873"/>
        <end position="908"/>
    </location>
</feature>
<sequence length="1145" mass="125545">MSTPMRPKGDPPPKSLEEDLKAAREASKPKKPNLKRPPAPPPKRAEFDNDEEVPLSKRKPPPSAAPPEGAARDLSNMKQGPRPPKPSGAPPKIPPSKIEQLSVTAGGPGKAPPQAKEGGRSPSKLPPPGAPPPGKNDGYVPHGESKMTSLSPEKRGGGIQRRRPPPGSMPQMGIHTPQSGGPSAPSTPVGDGYVGGAPPRRPGVGSGAPPLPGQRATPPYRAPPGAPPGKAPPREPPDVTEARTSAATAAGLDTQNQSFPPPRRPPPSSSPPPLDAEYPKGRRPPSGLPPGRKPRAPRGEPAKKEELAIKSGDADAFPELAALENIPAPDGAPPAEAPPPPDEPPPPIDEEGEIGAPRGAPPKLGADSMPKPPEEMTEVERQIAEKLKRGRLSVKCIQASNVRRKDQTTTAAKIDAYLCVQLGDFKKAPRLKTGIRKRSGQNPQFNNEVLSFDMVDPGLFVRDNDIKLKIELWDNNAWNDDILGEVTVSAVRFLSALEPQEEWLPLVFPGDESSNSKVQVEFRFEEAKVGMAVFTLYEGKNLGTSEMKLGGEMLSPYVSISMGDNYHKRSQTQVNGGQDPYFAEEQVLMWVDEENWTKPATLTTWHEDVGDHDVVGKHELSLLPYMVIDPEDAKQELIPMQITKETTHEGAKTLETGEIMMKCEFLVAGSLKIHVKSGRNLRETESIGRLDPYIVFKADGYAVKINKRTSVDKDGGSNPDWDQRLGMELVDQYQLQIECYDHDVLASTDELVGKANISLLPVFKKGHVDTWITLKHKNQFNVLKDAGEIHVVFDFTGDHGVAYPQHQPAVDSYDDTHRIDFDKVKRAEEKRMEEAKAAVISTGDTAAVSQDVVLAQDVLNHTDKPKVQYDCGFGDEEIRAAFDFIDLDNNDYVGAAEIRHVLICMGELVTDEEVDMMISMVDTDGDGQVGYGEFYMMVTDEDPSRPGFGKSDDTEANRPEDAAKTFERQREMAARDLKRRMLTQFVSENQIGPTEVGYAWEKYTHQPPERIEGGVIDFELFCELLQVEPTGEYHKLFGLFDGDGSGDVDIKEFILGLCNFVDMENDKKCRFIFELFDDDHSGFLAMSELEEILMANHMQSRKACQRKATTIMRAADIDGSGAISLAEFIVCSAKFPNILFPNQRE</sequence>
<reference evidence="7" key="1">
    <citation type="submission" date="2022-07" db="EMBL/GenBank/DDBJ databases">
        <title>Genome analysis of Parmales, a sister group of diatoms, reveals the evolutionary specialization of diatoms from phago-mixotrophs to photoautotrophs.</title>
        <authorList>
            <person name="Ban H."/>
            <person name="Sato S."/>
            <person name="Yoshikawa S."/>
            <person name="Kazumasa Y."/>
            <person name="Nakamura Y."/>
            <person name="Ichinomiya M."/>
            <person name="Saitoh K."/>
            <person name="Sato N."/>
            <person name="Blanc-Mathieu R."/>
            <person name="Endo H."/>
            <person name="Kuwata A."/>
            <person name="Ogata H."/>
        </authorList>
    </citation>
    <scope>NUCLEOTIDE SEQUENCE</scope>
</reference>
<dbReference type="InterPro" id="IPR018247">
    <property type="entry name" value="EF_Hand_1_Ca_BS"/>
</dbReference>
<dbReference type="SUPFAM" id="SSF47473">
    <property type="entry name" value="EF-hand"/>
    <property type="match status" value="2"/>
</dbReference>
<feature type="domain" description="C2" evidence="5">
    <location>
        <begin position="655"/>
        <end position="772"/>
    </location>
</feature>
<dbReference type="GO" id="GO:0005509">
    <property type="term" value="F:calcium ion binding"/>
    <property type="evidence" value="ECO:0007669"/>
    <property type="project" value="InterPro"/>
</dbReference>
<dbReference type="SUPFAM" id="SSF49562">
    <property type="entry name" value="C2 domain (Calcium/lipid-binding domain, CaLB)"/>
    <property type="match status" value="3"/>
</dbReference>
<feature type="compositionally biased region" description="Pro residues" evidence="4">
    <location>
        <begin position="220"/>
        <end position="231"/>
    </location>
</feature>
<evidence type="ECO:0008006" key="9">
    <source>
        <dbReference type="Google" id="ProtNLM"/>
    </source>
</evidence>
<dbReference type="Gene3D" id="1.10.238.10">
    <property type="entry name" value="EF-hand"/>
    <property type="match status" value="2"/>
</dbReference>
<feature type="compositionally biased region" description="Pro residues" evidence="4">
    <location>
        <begin position="124"/>
        <end position="134"/>
    </location>
</feature>
<feature type="region of interest" description="Disordered" evidence="4">
    <location>
        <begin position="1"/>
        <end position="379"/>
    </location>
</feature>
<protein>
    <recommendedName>
        <fullName evidence="9">Calmodulin</fullName>
    </recommendedName>
</protein>
<evidence type="ECO:0000256" key="1">
    <source>
        <dbReference type="ARBA" id="ARBA00022723"/>
    </source>
</evidence>
<feature type="region of interest" description="Disordered" evidence="4">
    <location>
        <begin position="942"/>
        <end position="962"/>
    </location>
</feature>
<keyword evidence="1" id="KW-0479">Metal-binding</keyword>
<comment type="caution">
    <text evidence="7">The sequence shown here is derived from an EMBL/GenBank/DDBJ whole genome shotgun (WGS) entry which is preliminary data.</text>
</comment>
<dbReference type="PROSITE" id="PS50222">
    <property type="entry name" value="EF_HAND_2"/>
    <property type="match status" value="4"/>
</dbReference>
<evidence type="ECO:0000256" key="4">
    <source>
        <dbReference type="SAM" id="MobiDB-lite"/>
    </source>
</evidence>
<dbReference type="Gene3D" id="2.60.40.150">
    <property type="entry name" value="C2 domain"/>
    <property type="match status" value="3"/>
</dbReference>
<accession>A0A9W7FAR3</accession>
<dbReference type="CDD" id="cd00051">
    <property type="entry name" value="EFh"/>
    <property type="match status" value="2"/>
</dbReference>
<feature type="compositionally biased region" description="Polar residues" evidence="4">
    <location>
        <begin position="242"/>
        <end position="258"/>
    </location>
</feature>
<dbReference type="FunFam" id="1.10.238.10:FF:000003">
    <property type="entry name" value="Calmodulin A"/>
    <property type="match status" value="1"/>
</dbReference>
<feature type="domain" description="EF-hand" evidence="6">
    <location>
        <begin position="1028"/>
        <end position="1063"/>
    </location>
</feature>
<evidence type="ECO:0000313" key="7">
    <source>
        <dbReference type="EMBL" id="GMI08198.1"/>
    </source>
</evidence>
<proteinExistence type="predicted"/>
<evidence type="ECO:0000259" key="5">
    <source>
        <dbReference type="PROSITE" id="PS50004"/>
    </source>
</evidence>
<feature type="compositionally biased region" description="Basic and acidic residues" evidence="4">
    <location>
        <begin position="232"/>
        <end position="241"/>
    </location>
</feature>
<dbReference type="InterPro" id="IPR002048">
    <property type="entry name" value="EF_hand_dom"/>
</dbReference>
<dbReference type="InterPro" id="IPR035892">
    <property type="entry name" value="C2_domain_sf"/>
</dbReference>
<dbReference type="Pfam" id="PF00168">
    <property type="entry name" value="C2"/>
    <property type="match status" value="3"/>
</dbReference>
<gene>
    <name evidence="7" type="ORF">TrRE_jg9482</name>
</gene>
<name>A0A9W7FAR3_9STRA</name>
<dbReference type="OrthoDB" id="26525at2759"/>
<dbReference type="AlphaFoldDB" id="A0A9W7FAR3"/>
<dbReference type="InterPro" id="IPR011992">
    <property type="entry name" value="EF-hand-dom_pair"/>
</dbReference>
<dbReference type="PROSITE" id="PS50004">
    <property type="entry name" value="C2"/>
    <property type="match status" value="3"/>
</dbReference>
<dbReference type="PANTHER" id="PTHR46502:SF2">
    <property type="entry name" value="16 KDA PHLOEM PROTEIN 2"/>
    <property type="match status" value="1"/>
</dbReference>
<feature type="compositionally biased region" description="Basic and acidic residues" evidence="4">
    <location>
        <begin position="297"/>
        <end position="308"/>
    </location>
</feature>
<evidence type="ECO:0000259" key="6">
    <source>
        <dbReference type="PROSITE" id="PS50222"/>
    </source>
</evidence>
<feature type="compositionally biased region" description="Pro residues" evidence="4">
    <location>
        <begin position="330"/>
        <end position="347"/>
    </location>
</feature>
<dbReference type="Proteomes" id="UP001165082">
    <property type="component" value="Unassembled WGS sequence"/>
</dbReference>
<dbReference type="EMBL" id="BRXZ01000253">
    <property type="protein sequence ID" value="GMI08198.1"/>
    <property type="molecule type" value="Genomic_DNA"/>
</dbReference>
<dbReference type="PROSITE" id="PS00018">
    <property type="entry name" value="EF_HAND_1"/>
    <property type="match status" value="5"/>
</dbReference>
<keyword evidence="2" id="KW-0677">Repeat</keyword>
<feature type="compositionally biased region" description="Pro residues" evidence="4">
    <location>
        <begin position="81"/>
        <end position="94"/>
    </location>
</feature>
<organism evidence="7 8">
    <name type="scientific">Triparma retinervis</name>
    <dbReference type="NCBI Taxonomy" id="2557542"/>
    <lineage>
        <taxon>Eukaryota</taxon>
        <taxon>Sar</taxon>
        <taxon>Stramenopiles</taxon>
        <taxon>Ochrophyta</taxon>
        <taxon>Bolidophyceae</taxon>
        <taxon>Parmales</taxon>
        <taxon>Triparmaceae</taxon>
        <taxon>Triparma</taxon>
    </lineage>
</organism>
<dbReference type="PANTHER" id="PTHR46502">
    <property type="entry name" value="C2 DOMAIN-CONTAINING"/>
    <property type="match status" value="1"/>
</dbReference>
<feature type="compositionally biased region" description="Basic and acidic residues" evidence="4">
    <location>
        <begin position="950"/>
        <end position="962"/>
    </location>
</feature>
<feature type="domain" description="EF-hand" evidence="6">
    <location>
        <begin position="1064"/>
        <end position="1099"/>
    </location>
</feature>
<feature type="compositionally biased region" description="Pro residues" evidence="4">
    <location>
        <begin position="259"/>
        <end position="274"/>
    </location>
</feature>
<feature type="domain" description="C2" evidence="5">
    <location>
        <begin position="512"/>
        <end position="637"/>
    </location>
</feature>